<dbReference type="RefSeq" id="WP_308703386.1">
    <property type="nucleotide sequence ID" value="NZ_AP027463.1"/>
</dbReference>
<organism evidence="3 4">
    <name type="scientific">Lactiplantibacillus brownii</name>
    <dbReference type="NCBI Taxonomy" id="3069269"/>
    <lineage>
        <taxon>Bacteria</taxon>
        <taxon>Bacillati</taxon>
        <taxon>Bacillota</taxon>
        <taxon>Bacilli</taxon>
        <taxon>Lactobacillales</taxon>
        <taxon>Lactobacillaceae</taxon>
        <taxon>Lactiplantibacillus</taxon>
    </lineage>
</organism>
<evidence type="ECO:0000313" key="3">
    <source>
        <dbReference type="EMBL" id="MDQ7937656.1"/>
    </source>
</evidence>
<reference evidence="3 4" key="1">
    <citation type="journal article" date="2023" name="Int. J. Syst. Evol. Microbiol.">
        <title>Lactiplantibacillus brownii sp. nov., a novel psychrotolerant species isolated from sauerkraut.</title>
        <authorList>
            <person name="Heng Y.C."/>
            <person name="Silvaraju S."/>
            <person name="Lee J.K.Y."/>
            <person name="Kittelmann S."/>
        </authorList>
    </citation>
    <scope>NUCLEOTIDE SEQUENCE [LARGE SCALE GENOMIC DNA]</scope>
    <source>
        <strain evidence="3 4">WILCCON 0030</strain>
    </source>
</reference>
<dbReference type="Proteomes" id="UP001227831">
    <property type="component" value="Unassembled WGS sequence"/>
</dbReference>
<gene>
    <name evidence="3" type="ORF">RA086_08425</name>
</gene>
<feature type="domain" description="Competence protein CoiA-like N-terminal" evidence="2">
    <location>
        <begin position="18"/>
        <end position="54"/>
    </location>
</feature>
<evidence type="ECO:0000259" key="2">
    <source>
        <dbReference type="Pfam" id="PF25164"/>
    </source>
</evidence>
<dbReference type="Pfam" id="PF25164">
    <property type="entry name" value="CoiA_N"/>
    <property type="match status" value="1"/>
</dbReference>
<protein>
    <submittedName>
        <fullName evidence="3">Competence protein CoiA family protein</fullName>
    </submittedName>
</protein>
<dbReference type="Pfam" id="PF06054">
    <property type="entry name" value="CoiA_nuc"/>
    <property type="match status" value="1"/>
</dbReference>
<name>A0ABU1A9K4_9LACO</name>
<dbReference type="EMBL" id="JAVCWF010000001">
    <property type="protein sequence ID" value="MDQ7937656.1"/>
    <property type="molecule type" value="Genomic_DNA"/>
</dbReference>
<dbReference type="PIRSF" id="PIRSF007487">
    <property type="entry name" value="Competence-induced_CoiA_bac"/>
    <property type="match status" value="1"/>
</dbReference>
<feature type="domain" description="Competence protein CoiA nuclease-like" evidence="1">
    <location>
        <begin position="59"/>
        <end position="211"/>
    </location>
</feature>
<sequence length="361" mass="40795">MLMAENQSAQLIAATAADRKSVYRCPGCQAPVRLKRGTVMSAHFAHKANQACETFSEGETAEHILGKQQLAAWFAAAGYTVQLEARLPAIHQRPDVLVQLGNHQPLALEFQCSPIAVEKLTQRTKGYREHGYRVLWLLGSPYQHQLRANAKALKFLQHHHAWGCFLIYWCTNANGGQLLLNLTVVDGERLNYQRQRWAAKQVSVPELLTYQPNFPPPIRVPVQFEHYQHRLILGRLQRQPAMVTLQTYCYRHGGTLAQLPLWVFMMAPKVPILKTTYLAWYLHIFVTLRQGPATRTPAQLLAIIWRTLTPCLAQRPCLLASDELQAQLIAAVVTELAAAKVIRRVAGVWQLQAGQLAWSKH</sequence>
<evidence type="ECO:0000259" key="1">
    <source>
        <dbReference type="Pfam" id="PF06054"/>
    </source>
</evidence>
<keyword evidence="4" id="KW-1185">Reference proteome</keyword>
<dbReference type="InterPro" id="IPR010330">
    <property type="entry name" value="CoiA_nuc"/>
</dbReference>
<dbReference type="InterPro" id="IPR021176">
    <property type="entry name" value="Competence-induced_CoiA"/>
</dbReference>
<evidence type="ECO:0000313" key="4">
    <source>
        <dbReference type="Proteomes" id="UP001227831"/>
    </source>
</evidence>
<comment type="caution">
    <text evidence="3">The sequence shown here is derived from an EMBL/GenBank/DDBJ whole genome shotgun (WGS) entry which is preliminary data.</text>
</comment>
<accession>A0ABU1A9K4</accession>
<proteinExistence type="predicted"/>
<dbReference type="InterPro" id="IPR057253">
    <property type="entry name" value="CoiA-like_N"/>
</dbReference>